<reference evidence="1 2" key="1">
    <citation type="submission" date="2022-03" db="EMBL/GenBank/DDBJ databases">
        <title>Draft genome sequence of Furfurilactobacillus curtus JCM 31185.</title>
        <authorList>
            <person name="Suzuki S."/>
            <person name="Endo A."/>
            <person name="Kajikawa A."/>
        </authorList>
    </citation>
    <scope>NUCLEOTIDE SEQUENCE [LARGE SCALE GENOMIC DNA]</scope>
    <source>
        <strain evidence="1 2">JCM 31185</strain>
    </source>
</reference>
<gene>
    <name evidence="1" type="ORF">JCM31185_14450</name>
</gene>
<protein>
    <submittedName>
        <fullName evidence="1">Uncharacterized protein</fullName>
    </submittedName>
</protein>
<evidence type="ECO:0000313" key="1">
    <source>
        <dbReference type="EMBL" id="GKT06158.1"/>
    </source>
</evidence>
<feature type="non-terminal residue" evidence="1">
    <location>
        <position position="1"/>
    </location>
</feature>
<name>A0ABQ5JUA6_9LACO</name>
<dbReference type="Proteomes" id="UP001628078">
    <property type="component" value="Unassembled WGS sequence"/>
</dbReference>
<sequence>LPFSVCKPFLTALRAAINEYVWAEATPSVPSAILLEAEVAAEFAFWTSLPTFELAAGKDVADAELEVAEAAILFVSPTLSATDGSSFAEADSLTGTDAWLALAKSAE</sequence>
<comment type="caution">
    <text evidence="1">The sequence shown here is derived from an EMBL/GenBank/DDBJ whole genome shotgun (WGS) entry which is preliminary data.</text>
</comment>
<keyword evidence="2" id="KW-1185">Reference proteome</keyword>
<evidence type="ECO:0000313" key="2">
    <source>
        <dbReference type="Proteomes" id="UP001628078"/>
    </source>
</evidence>
<dbReference type="EMBL" id="BQXO01000004">
    <property type="protein sequence ID" value="GKT06158.1"/>
    <property type="molecule type" value="Genomic_DNA"/>
</dbReference>
<accession>A0ABQ5JUA6</accession>
<proteinExistence type="predicted"/>
<organism evidence="1 2">
    <name type="scientific">Furfurilactobacillus curtus</name>
    <dbReference type="NCBI Taxonomy" id="1746200"/>
    <lineage>
        <taxon>Bacteria</taxon>
        <taxon>Bacillati</taxon>
        <taxon>Bacillota</taxon>
        <taxon>Bacilli</taxon>
        <taxon>Lactobacillales</taxon>
        <taxon>Lactobacillaceae</taxon>
        <taxon>Furfurilactobacillus</taxon>
    </lineage>
</organism>